<feature type="region of interest" description="Disordered" evidence="1">
    <location>
        <begin position="432"/>
        <end position="463"/>
    </location>
</feature>
<sequence>MRDDGREVRRSSGNSNEPAIQVICLGSGGGPSEDNVTGFLVRSTATNWSKNSVIAVDAGTHLGAIIRILKRDFPLVADSDSASRLPRPAPNGVGRILDSSSPATANIQLTDDESEVGTPFSEQEVPATITTLKEGAFAGLPFPHASARANAMHVVREHVSAYLITHPHLDHVSGLVQNTAAFQRPKRIAALQFVVDALKAHYFNNVTWPNLTDEEGGVGLVTFQRLAEGGNSALGEGSGRGFIEVCDGLSAKAFKVSHGTCMMSPALHRASTVNLPETPGFQHLVAAHHQGSNGDGLEGRSLSFSLPTQSAPGTPGFSGLPDPGRRASGGGSSAHSVRCVVDSTAFFIRTESTLTTPKREILIFGDVEPDSISRSPRNALIWTEAAPKIAAGILTGIFIEVSYTNSREDADLFGHLSPRHLLAELQSLASKVKESRKEYEREKEEARQTRKRKRAIKTDALHLDSPLNERKAKTIHMAKGIDTPFQTTAPYTDDDGMTDYSRDVTGTNTPNPHIPHLHSQTSAPADLNLSNVSADHNHALLAAALEAPLKGVKVVIIHVKDTFCDGPLVGDQILKELQEGEREMQEAGKGLGCAFEISRSGESYWF</sequence>
<dbReference type="VEuPathDB" id="FungiDB:JI435_024110"/>
<dbReference type="Pfam" id="PF02112">
    <property type="entry name" value="PDEase_II"/>
    <property type="match status" value="2"/>
</dbReference>
<dbReference type="SUPFAM" id="SSF56281">
    <property type="entry name" value="Metallo-hydrolase/oxidoreductase"/>
    <property type="match status" value="1"/>
</dbReference>
<evidence type="ECO:0000313" key="2">
    <source>
        <dbReference type="EMBL" id="QRC92271.1"/>
    </source>
</evidence>
<dbReference type="AlphaFoldDB" id="A0A7U2ET21"/>
<feature type="compositionally biased region" description="Polar residues" evidence="1">
    <location>
        <begin position="302"/>
        <end position="312"/>
    </location>
</feature>
<dbReference type="Gene3D" id="3.60.15.10">
    <property type="entry name" value="Ribonuclease Z/Hydroxyacylglutathione hydrolase-like"/>
    <property type="match status" value="1"/>
</dbReference>
<dbReference type="GO" id="GO:0004115">
    <property type="term" value="F:3',5'-cyclic-AMP phosphodiesterase activity"/>
    <property type="evidence" value="ECO:0007669"/>
    <property type="project" value="InterPro"/>
</dbReference>
<dbReference type="CDD" id="cd07735">
    <property type="entry name" value="class_II_PDE_MBL-fold"/>
    <property type="match status" value="1"/>
</dbReference>
<dbReference type="PANTHER" id="PTHR28283:SF1">
    <property type="entry name" value="3',5'-CYCLIC-NUCLEOTIDE PHOSPHODIESTERASE 1"/>
    <property type="match status" value="1"/>
</dbReference>
<gene>
    <name evidence="2" type="ORF">JI435_024110</name>
</gene>
<evidence type="ECO:0000256" key="1">
    <source>
        <dbReference type="SAM" id="MobiDB-lite"/>
    </source>
</evidence>
<dbReference type="InterPro" id="IPR000396">
    <property type="entry name" value="Pdiesterase2"/>
</dbReference>
<keyword evidence="3" id="KW-1185">Reference proteome</keyword>
<dbReference type="PANTHER" id="PTHR28283">
    <property type="entry name" value="3',5'-CYCLIC-NUCLEOTIDE PHOSPHODIESTERASE 1"/>
    <property type="match status" value="1"/>
</dbReference>
<reference evidence="3" key="1">
    <citation type="journal article" date="2021" name="BMC Genomics">
        <title>Chromosome-level genome assembly and manually-curated proteome of model necrotroph Parastagonospora nodorum Sn15 reveals a genome-wide trove of candidate effector homologs, and redundancy of virulence-related functions within an accessory chromosome.</title>
        <authorList>
            <person name="Bertazzoni S."/>
            <person name="Jones D.A.B."/>
            <person name="Phan H.T."/>
            <person name="Tan K.-C."/>
            <person name="Hane J.K."/>
        </authorList>
    </citation>
    <scope>NUCLEOTIDE SEQUENCE [LARGE SCALE GENOMIC DNA]</scope>
    <source>
        <strain evidence="3">SN15 / ATCC MYA-4574 / FGSC 10173)</strain>
    </source>
</reference>
<dbReference type="EMBL" id="CP069024">
    <property type="protein sequence ID" value="QRC92271.1"/>
    <property type="molecule type" value="Genomic_DNA"/>
</dbReference>
<dbReference type="InterPro" id="IPR036866">
    <property type="entry name" value="RibonucZ/Hydroxyglut_hydro"/>
</dbReference>
<feature type="compositionally biased region" description="Basic and acidic residues" evidence="1">
    <location>
        <begin position="432"/>
        <end position="448"/>
    </location>
</feature>
<evidence type="ECO:0008006" key="4">
    <source>
        <dbReference type="Google" id="ProtNLM"/>
    </source>
</evidence>
<proteinExistence type="predicted"/>
<dbReference type="OrthoDB" id="249703at2759"/>
<protein>
    <recommendedName>
        <fullName evidence="4">3',5'-cyclic-nucleotide phosphodiesterase</fullName>
    </recommendedName>
</protein>
<name>A0A7U2ET21_PHANO</name>
<feature type="region of interest" description="Disordered" evidence="1">
    <location>
        <begin position="289"/>
        <end position="335"/>
    </location>
</feature>
<accession>A0A7U2ET21</accession>
<evidence type="ECO:0000313" key="3">
    <source>
        <dbReference type="Proteomes" id="UP000663193"/>
    </source>
</evidence>
<dbReference type="PRINTS" id="PR00388">
    <property type="entry name" value="PDIESTERASE2"/>
</dbReference>
<dbReference type="Proteomes" id="UP000663193">
    <property type="component" value="Chromosome 2"/>
</dbReference>
<dbReference type="GO" id="GO:0006198">
    <property type="term" value="P:cAMP catabolic process"/>
    <property type="evidence" value="ECO:0007669"/>
    <property type="project" value="InterPro"/>
</dbReference>
<organism evidence="2 3">
    <name type="scientific">Phaeosphaeria nodorum (strain SN15 / ATCC MYA-4574 / FGSC 10173)</name>
    <name type="common">Glume blotch fungus</name>
    <name type="synonym">Parastagonospora nodorum</name>
    <dbReference type="NCBI Taxonomy" id="321614"/>
    <lineage>
        <taxon>Eukaryota</taxon>
        <taxon>Fungi</taxon>
        <taxon>Dikarya</taxon>
        <taxon>Ascomycota</taxon>
        <taxon>Pezizomycotina</taxon>
        <taxon>Dothideomycetes</taxon>
        <taxon>Pleosporomycetidae</taxon>
        <taxon>Pleosporales</taxon>
        <taxon>Pleosporineae</taxon>
        <taxon>Phaeosphaeriaceae</taxon>
        <taxon>Parastagonospora</taxon>
    </lineage>
</organism>